<evidence type="ECO:0000313" key="1">
    <source>
        <dbReference type="EMBL" id="RMZ94160.1"/>
    </source>
</evidence>
<protein>
    <submittedName>
        <fullName evidence="1">Uncharacterized protein</fullName>
    </submittedName>
</protein>
<evidence type="ECO:0000313" key="2">
    <source>
        <dbReference type="Proteomes" id="UP000276133"/>
    </source>
</evidence>
<dbReference type="Proteomes" id="UP000276133">
    <property type="component" value="Unassembled WGS sequence"/>
</dbReference>
<reference evidence="1 2" key="1">
    <citation type="journal article" date="2018" name="Sci. Rep.">
        <title>Genomic signatures of local adaptation to the degree of environmental predictability in rotifers.</title>
        <authorList>
            <person name="Franch-Gras L."/>
            <person name="Hahn C."/>
            <person name="Garcia-Roger E.M."/>
            <person name="Carmona M.J."/>
            <person name="Serra M."/>
            <person name="Gomez A."/>
        </authorList>
    </citation>
    <scope>NUCLEOTIDE SEQUENCE [LARGE SCALE GENOMIC DNA]</scope>
    <source>
        <strain evidence="1">HYR1</strain>
    </source>
</reference>
<accession>A0A3M7P5R6</accession>
<proteinExistence type="predicted"/>
<sequence length="136" mass="15881">MKKNTNTKENKSCTIDLICNSKKCPTLKQISVQLVDLKRIIKIQTNAETLHFTANTVEKLKKIELEMKSCGGKFRKSQIEGNLVNYKSYIWYVPQIQNRDVEILKYDRMKDDLEDDTEKYDFFSSKTSKASESRQS</sequence>
<organism evidence="1 2">
    <name type="scientific">Brachionus plicatilis</name>
    <name type="common">Marine rotifer</name>
    <name type="synonym">Brachionus muelleri</name>
    <dbReference type="NCBI Taxonomy" id="10195"/>
    <lineage>
        <taxon>Eukaryota</taxon>
        <taxon>Metazoa</taxon>
        <taxon>Spiralia</taxon>
        <taxon>Gnathifera</taxon>
        <taxon>Rotifera</taxon>
        <taxon>Eurotatoria</taxon>
        <taxon>Monogononta</taxon>
        <taxon>Pseudotrocha</taxon>
        <taxon>Ploima</taxon>
        <taxon>Brachionidae</taxon>
        <taxon>Brachionus</taxon>
    </lineage>
</organism>
<gene>
    <name evidence="1" type="ORF">BpHYR1_047548</name>
</gene>
<dbReference type="AlphaFoldDB" id="A0A3M7P5R6"/>
<comment type="caution">
    <text evidence="1">The sequence shown here is derived from an EMBL/GenBank/DDBJ whole genome shotgun (WGS) entry which is preliminary data.</text>
</comment>
<dbReference type="EMBL" id="REGN01013250">
    <property type="protein sequence ID" value="RMZ94160.1"/>
    <property type="molecule type" value="Genomic_DNA"/>
</dbReference>
<keyword evidence="2" id="KW-1185">Reference proteome</keyword>
<name>A0A3M7P5R6_BRAPC</name>